<comment type="caution">
    <text evidence="2">The sequence shown here is derived from an EMBL/GenBank/DDBJ whole genome shotgun (WGS) entry which is preliminary data.</text>
</comment>
<protein>
    <submittedName>
        <fullName evidence="2">Uncharacterized protein</fullName>
    </submittedName>
</protein>
<dbReference type="OrthoDB" id="9907024at2759"/>
<evidence type="ECO:0000313" key="2">
    <source>
        <dbReference type="EMBL" id="KAJ3615110.1"/>
    </source>
</evidence>
<dbReference type="AlphaFoldDB" id="A0A9Q0EZI2"/>
<feature type="compositionally biased region" description="Pro residues" evidence="1">
    <location>
        <begin position="248"/>
        <end position="258"/>
    </location>
</feature>
<feature type="compositionally biased region" description="Polar residues" evidence="1">
    <location>
        <begin position="290"/>
        <end position="302"/>
    </location>
</feature>
<feature type="region of interest" description="Disordered" evidence="1">
    <location>
        <begin position="229"/>
        <end position="319"/>
    </location>
</feature>
<accession>A0A9Q0EZI2</accession>
<evidence type="ECO:0000256" key="1">
    <source>
        <dbReference type="SAM" id="MobiDB-lite"/>
    </source>
</evidence>
<dbReference type="EMBL" id="JANIIK010000034">
    <property type="protein sequence ID" value="KAJ3615110.1"/>
    <property type="molecule type" value="Genomic_DNA"/>
</dbReference>
<sequence length="385" mass="41376">MRPMVQCDSTIMTLTASGQGYSHLFVDRGGDSPISVFHLPPNCGYSVSTSWNDLVVAVPYDGCYMTQEKTPSSPAVTLSALRALCSPYGVVLHMYGTEEDVPTLGTIVTNDWAPLVSAKCALRTKARPGNLLFYVPLTAPCLVAEDGPHLKVLKGDQEFSVSCSDRSTPLPDFPIPPSTPVQLPVDRQYPHPPDPVTPAPASTTPSPAPPQSPTQAQVVLPDLLNYPHPGFQYPQFYPPEPQAKRPSQPSPDRAPGPQPQFSTLFSAPGQQHLSPHQPQSPPPQPAVEPTSGSNVDPVNQNPKWPPQVPPVNQRGTSNLYSSNLYSSNLYSSNLNSSNLHDCDVIHIEATRPAFPDAPQAAVSPREDDCVLALSSPGLHPGQRSV</sequence>
<reference evidence="2" key="1">
    <citation type="submission" date="2022-07" db="EMBL/GenBank/DDBJ databases">
        <title>Chromosome-level genome of Muraenolepis orangiensis.</title>
        <authorList>
            <person name="Kim J."/>
        </authorList>
    </citation>
    <scope>NUCLEOTIDE SEQUENCE</scope>
    <source>
        <strain evidence="2">KU_S4_2022</strain>
        <tissue evidence="2">Muscle</tissue>
    </source>
</reference>
<evidence type="ECO:0000313" key="3">
    <source>
        <dbReference type="Proteomes" id="UP001148018"/>
    </source>
</evidence>
<organism evidence="2 3">
    <name type="scientific">Muraenolepis orangiensis</name>
    <name type="common">Patagonian moray cod</name>
    <dbReference type="NCBI Taxonomy" id="630683"/>
    <lineage>
        <taxon>Eukaryota</taxon>
        <taxon>Metazoa</taxon>
        <taxon>Chordata</taxon>
        <taxon>Craniata</taxon>
        <taxon>Vertebrata</taxon>
        <taxon>Euteleostomi</taxon>
        <taxon>Actinopterygii</taxon>
        <taxon>Neopterygii</taxon>
        <taxon>Teleostei</taxon>
        <taxon>Neoteleostei</taxon>
        <taxon>Acanthomorphata</taxon>
        <taxon>Zeiogadaria</taxon>
        <taxon>Gadariae</taxon>
        <taxon>Gadiformes</taxon>
        <taxon>Muraenolepidoidei</taxon>
        <taxon>Muraenolepididae</taxon>
        <taxon>Muraenolepis</taxon>
    </lineage>
</organism>
<feature type="compositionally biased region" description="Low complexity" evidence="1">
    <location>
        <begin position="268"/>
        <end position="277"/>
    </location>
</feature>
<gene>
    <name evidence="2" type="ORF">NHX12_018678</name>
</gene>
<feature type="region of interest" description="Disordered" evidence="1">
    <location>
        <begin position="161"/>
        <end position="215"/>
    </location>
</feature>
<name>A0A9Q0EZI2_9TELE</name>
<keyword evidence="3" id="KW-1185">Reference proteome</keyword>
<proteinExistence type="predicted"/>
<dbReference type="Proteomes" id="UP001148018">
    <property type="component" value="Unassembled WGS sequence"/>
</dbReference>